<evidence type="ECO:0000256" key="6">
    <source>
        <dbReference type="ARBA" id="ARBA00030642"/>
    </source>
</evidence>
<comment type="caution">
    <text evidence="11">The sequence shown here is derived from an EMBL/GenBank/DDBJ whole genome shotgun (WGS) entry which is preliminary data.</text>
</comment>
<evidence type="ECO:0000256" key="7">
    <source>
        <dbReference type="ARBA" id="ARBA00031484"/>
    </source>
</evidence>
<dbReference type="PROSITE" id="PS50198">
    <property type="entry name" value="PPIC_PPIASE_2"/>
    <property type="match status" value="1"/>
</dbReference>
<dbReference type="Gene3D" id="1.10.8.1040">
    <property type="match status" value="1"/>
</dbReference>
<dbReference type="InterPro" id="IPR000297">
    <property type="entry name" value="PPIase_PpiC"/>
</dbReference>
<dbReference type="EMBL" id="RCWN01000001">
    <property type="protein sequence ID" value="RLQ88585.1"/>
    <property type="molecule type" value="Genomic_DNA"/>
</dbReference>
<dbReference type="EC" id="5.2.1.8" evidence="3"/>
<protein>
    <recommendedName>
        <fullName evidence="4">Parvulin-like PPIase</fullName>
        <ecNumber evidence="3">5.2.1.8</ecNumber>
    </recommendedName>
    <alternativeName>
        <fullName evidence="6">Peptidyl-prolyl cis-trans isomerase plp</fullName>
    </alternativeName>
    <alternativeName>
        <fullName evidence="7">Rotamase plp</fullName>
    </alternativeName>
</protein>
<sequence length="289" mass="32019">MFLFRPARTFLAGAVLAAGLSSPVLAQDEAETVATINGSPITRQQLEMAMGELGPQFARIPEDKRDAAALAALIEIRLMADKAREADLDKDEEFQSSIAFMTERALHGFYMQKELAEEITDEDLKALYDERVSDMPEQQEVHARHILVKTEDEARQVIQEIEGGADFETVAKEKSTGPSGPSGGDLGYFRAGQMVPEFEEAAFALEPGSITEEPVKTQFGYHVIKVEDKRNAEPPAFEQIKDQLRSELLVKRYTETVKDARAAAKIEVGDPALEEELNALEESKSTEEQ</sequence>
<evidence type="ECO:0000259" key="10">
    <source>
        <dbReference type="PROSITE" id="PS50198"/>
    </source>
</evidence>
<dbReference type="Proteomes" id="UP000281094">
    <property type="component" value="Unassembled WGS sequence"/>
</dbReference>
<evidence type="ECO:0000256" key="3">
    <source>
        <dbReference type="ARBA" id="ARBA00013194"/>
    </source>
</evidence>
<gene>
    <name evidence="11" type="ORF">D8780_10580</name>
</gene>
<evidence type="ECO:0000313" key="12">
    <source>
        <dbReference type="Proteomes" id="UP000281094"/>
    </source>
</evidence>
<dbReference type="Gene3D" id="3.10.50.40">
    <property type="match status" value="1"/>
</dbReference>
<keyword evidence="12" id="KW-1185">Reference proteome</keyword>
<dbReference type="AlphaFoldDB" id="A0A3L7JE45"/>
<evidence type="ECO:0000256" key="2">
    <source>
        <dbReference type="ARBA" id="ARBA00007656"/>
    </source>
</evidence>
<accession>A0A3L7JE45</accession>
<comment type="catalytic activity">
    <reaction evidence="1">
        <text>[protein]-peptidylproline (omega=180) = [protein]-peptidylproline (omega=0)</text>
        <dbReference type="Rhea" id="RHEA:16237"/>
        <dbReference type="Rhea" id="RHEA-COMP:10747"/>
        <dbReference type="Rhea" id="RHEA-COMP:10748"/>
        <dbReference type="ChEBI" id="CHEBI:83833"/>
        <dbReference type="ChEBI" id="CHEBI:83834"/>
        <dbReference type="EC" id="5.2.1.8"/>
    </reaction>
</comment>
<dbReference type="InterPro" id="IPR050245">
    <property type="entry name" value="PrsA_foldase"/>
</dbReference>
<feature type="domain" description="PpiC" evidence="10">
    <location>
        <begin position="138"/>
        <end position="228"/>
    </location>
</feature>
<evidence type="ECO:0000256" key="9">
    <source>
        <dbReference type="SAM" id="SignalP"/>
    </source>
</evidence>
<dbReference type="InterPro" id="IPR027304">
    <property type="entry name" value="Trigger_fact/SurA_dom_sf"/>
</dbReference>
<evidence type="ECO:0000256" key="8">
    <source>
        <dbReference type="PROSITE-ProRule" id="PRU00278"/>
    </source>
</evidence>
<name>A0A3L7JE45_9HYPH</name>
<dbReference type="PANTHER" id="PTHR47245">
    <property type="entry name" value="PEPTIDYLPROLYL ISOMERASE"/>
    <property type="match status" value="1"/>
</dbReference>
<reference evidence="11 12" key="1">
    <citation type="submission" date="2018-10" db="EMBL/GenBank/DDBJ databases">
        <title>Notoacmeibacter sp. M2BS9Y-3-1, whole genome shotgun sequence.</title>
        <authorList>
            <person name="Tuo L."/>
        </authorList>
    </citation>
    <scope>NUCLEOTIDE SEQUENCE [LARGE SCALE GENOMIC DNA]</scope>
    <source>
        <strain evidence="11 12">M2BS9Y-3-1</strain>
    </source>
</reference>
<feature type="chain" id="PRO_5018186869" description="Parvulin-like PPIase" evidence="9">
    <location>
        <begin position="27"/>
        <end position="289"/>
    </location>
</feature>
<dbReference type="RefSeq" id="WP_121645551.1">
    <property type="nucleotide sequence ID" value="NZ_RCWN01000001.1"/>
</dbReference>
<evidence type="ECO:0000256" key="4">
    <source>
        <dbReference type="ARBA" id="ARBA00018370"/>
    </source>
</evidence>
<evidence type="ECO:0000256" key="5">
    <source>
        <dbReference type="ARBA" id="ARBA00023110"/>
    </source>
</evidence>
<evidence type="ECO:0000313" key="11">
    <source>
        <dbReference type="EMBL" id="RLQ88585.1"/>
    </source>
</evidence>
<dbReference type="PANTHER" id="PTHR47245:SF2">
    <property type="entry name" value="PEPTIDYL-PROLYL CIS-TRANS ISOMERASE HP_0175-RELATED"/>
    <property type="match status" value="1"/>
</dbReference>
<feature type="signal peptide" evidence="9">
    <location>
        <begin position="1"/>
        <end position="26"/>
    </location>
</feature>
<evidence type="ECO:0000256" key="1">
    <source>
        <dbReference type="ARBA" id="ARBA00000971"/>
    </source>
</evidence>
<dbReference type="Pfam" id="PF00639">
    <property type="entry name" value="Rotamase"/>
    <property type="match status" value="1"/>
</dbReference>
<keyword evidence="5 8" id="KW-0697">Rotamase</keyword>
<dbReference type="SUPFAM" id="SSF109998">
    <property type="entry name" value="Triger factor/SurA peptide-binding domain-like"/>
    <property type="match status" value="1"/>
</dbReference>
<dbReference type="InterPro" id="IPR046357">
    <property type="entry name" value="PPIase_dom_sf"/>
</dbReference>
<keyword evidence="9" id="KW-0732">Signal</keyword>
<keyword evidence="8 11" id="KW-0413">Isomerase</keyword>
<dbReference type="PROSITE" id="PS01096">
    <property type="entry name" value="PPIC_PPIASE_1"/>
    <property type="match status" value="1"/>
</dbReference>
<comment type="similarity">
    <text evidence="2">Belongs to the PpiC/parvulin rotamase family.</text>
</comment>
<dbReference type="SUPFAM" id="SSF54534">
    <property type="entry name" value="FKBP-like"/>
    <property type="match status" value="1"/>
</dbReference>
<organism evidence="11 12">
    <name type="scientific">Notoacmeibacter ruber</name>
    <dbReference type="NCBI Taxonomy" id="2670375"/>
    <lineage>
        <taxon>Bacteria</taxon>
        <taxon>Pseudomonadati</taxon>
        <taxon>Pseudomonadota</taxon>
        <taxon>Alphaproteobacteria</taxon>
        <taxon>Hyphomicrobiales</taxon>
        <taxon>Notoacmeibacteraceae</taxon>
        <taxon>Notoacmeibacter</taxon>
    </lineage>
</organism>
<dbReference type="GO" id="GO:0003755">
    <property type="term" value="F:peptidyl-prolyl cis-trans isomerase activity"/>
    <property type="evidence" value="ECO:0007669"/>
    <property type="project" value="UniProtKB-KW"/>
</dbReference>
<dbReference type="InterPro" id="IPR023058">
    <property type="entry name" value="PPIase_PpiC_CS"/>
</dbReference>
<proteinExistence type="inferred from homology"/>